<feature type="region of interest" description="Disordered" evidence="5">
    <location>
        <begin position="51"/>
        <end position="73"/>
    </location>
</feature>
<dbReference type="PRINTS" id="PR00370">
    <property type="entry name" value="FMOXYGENASE"/>
</dbReference>
<evidence type="ECO:0000256" key="5">
    <source>
        <dbReference type="SAM" id="MobiDB-lite"/>
    </source>
</evidence>
<evidence type="ECO:0000256" key="1">
    <source>
        <dbReference type="ARBA" id="ARBA00010139"/>
    </source>
</evidence>
<dbReference type="PANTHER" id="PTHR42877">
    <property type="entry name" value="L-ORNITHINE N(5)-MONOOXYGENASE-RELATED"/>
    <property type="match status" value="1"/>
</dbReference>
<dbReference type="InterPro" id="IPR036188">
    <property type="entry name" value="FAD/NAD-bd_sf"/>
</dbReference>
<feature type="compositionally biased region" description="Low complexity" evidence="5">
    <location>
        <begin position="51"/>
        <end position="64"/>
    </location>
</feature>
<dbReference type="Pfam" id="PF00743">
    <property type="entry name" value="FMO-like"/>
    <property type="match status" value="1"/>
</dbReference>
<dbReference type="AlphaFoldDB" id="A0AAJ0LXI9"/>
<keyword evidence="7" id="KW-1185">Reference proteome</keyword>
<evidence type="ECO:0008006" key="8">
    <source>
        <dbReference type="Google" id="ProtNLM"/>
    </source>
</evidence>
<dbReference type="GO" id="GO:0004499">
    <property type="term" value="F:N,N-dimethylaniline monooxygenase activity"/>
    <property type="evidence" value="ECO:0007669"/>
    <property type="project" value="InterPro"/>
</dbReference>
<evidence type="ECO:0000313" key="7">
    <source>
        <dbReference type="Proteomes" id="UP001271007"/>
    </source>
</evidence>
<gene>
    <name evidence="6" type="ORF">LTR09_000621</name>
</gene>
<dbReference type="EMBL" id="JAWDJX010000001">
    <property type="protein sequence ID" value="KAK3059055.1"/>
    <property type="molecule type" value="Genomic_DNA"/>
</dbReference>
<comment type="similarity">
    <text evidence="1">Belongs to the FAD-binding monooxygenase family.</text>
</comment>
<dbReference type="SUPFAM" id="SSF51905">
    <property type="entry name" value="FAD/NAD(P)-binding domain"/>
    <property type="match status" value="2"/>
</dbReference>
<evidence type="ECO:0000256" key="2">
    <source>
        <dbReference type="ARBA" id="ARBA00022630"/>
    </source>
</evidence>
<keyword evidence="3" id="KW-0274">FAD</keyword>
<evidence type="ECO:0000313" key="6">
    <source>
        <dbReference type="EMBL" id="KAK3059055.1"/>
    </source>
</evidence>
<comment type="caution">
    <text evidence="6">The sequence shown here is derived from an EMBL/GenBank/DDBJ whole genome shotgun (WGS) entry which is preliminary data.</text>
</comment>
<proteinExistence type="inferred from homology"/>
<dbReference type="GO" id="GO:0050661">
    <property type="term" value="F:NADP binding"/>
    <property type="evidence" value="ECO:0007669"/>
    <property type="project" value="InterPro"/>
</dbReference>
<evidence type="ECO:0000256" key="4">
    <source>
        <dbReference type="ARBA" id="ARBA00023002"/>
    </source>
</evidence>
<protein>
    <recommendedName>
        <fullName evidence="8">FAD/NAD(P)-binding domain-containing protein</fullName>
    </recommendedName>
</protein>
<dbReference type="GO" id="GO:0050660">
    <property type="term" value="F:flavin adenine dinucleotide binding"/>
    <property type="evidence" value="ECO:0007669"/>
    <property type="project" value="InterPro"/>
</dbReference>
<evidence type="ECO:0000256" key="3">
    <source>
        <dbReference type="ARBA" id="ARBA00022827"/>
    </source>
</evidence>
<accession>A0AAJ0LXI9</accession>
<dbReference type="InterPro" id="IPR000960">
    <property type="entry name" value="Flavin_mOase"/>
</dbReference>
<dbReference type="Proteomes" id="UP001271007">
    <property type="component" value="Unassembled WGS sequence"/>
</dbReference>
<dbReference type="InterPro" id="IPR020946">
    <property type="entry name" value="Flavin_mOase-like"/>
</dbReference>
<reference evidence="6" key="1">
    <citation type="submission" date="2023-04" db="EMBL/GenBank/DDBJ databases">
        <title>Black Yeasts Isolated from many extreme environments.</title>
        <authorList>
            <person name="Coleine C."/>
            <person name="Stajich J.E."/>
            <person name="Selbmann L."/>
        </authorList>
    </citation>
    <scope>NUCLEOTIDE SEQUENCE</scope>
    <source>
        <strain evidence="6">CCFEE 5312</strain>
    </source>
</reference>
<dbReference type="PANTHER" id="PTHR42877:SF6">
    <property type="entry name" value="MONOOXYGENASE, PUTATIVE (AFU_ORTHOLOGUE AFUA_3G15050)-RELATED"/>
    <property type="match status" value="1"/>
</dbReference>
<keyword evidence="4" id="KW-0560">Oxidoreductase</keyword>
<name>A0AAJ0LXI9_9PEZI</name>
<sequence>MATLLSPTHVTPPTDIKPAETVNIELTTVLSNSDASTASDSSTYQNSYASSIASSSSDTSPPASQKAQDQDGYTTYYPHPTSFKLGDHAIDDLRSLKVAIVGAGLSGLMAGALLPTKVPGVLLSIFDKNDDVGGTWHENRYPGVRCDIPSHVYQSSFSPNTQWSEEYATGPEIRKYWQDFARKYDVYSRLRLSTKVKGAYWEPQRAQWRLEIESGGVRSTEHFDFVIQAIGRFNDFRMPEYPGMVKYKGQVVHSSAWVESFDATDKRIATIGNGASGIQVTPALQKIAKHIDHYARSPTWIGGAFTPDLKERQDGPMYISPEAREGFKDEETYLHYRKKMEDGFYRTFEGIIADSKASKDLPEKFTKLMKDRLDMVGRADLLPRLIPDFPPHCRRLTPGPGYLESLTKENVTLVQTPIERFYEDGIVTTDGVHRPVDAVICSTGANTDCTPPVPIVAGEYDLSRDWKPAAVVSESKFGFPYSYLGIGVPDFPNLAFILGPNPAGATGTLVNSSETQITYVKLMDTRLL</sequence>
<dbReference type="InterPro" id="IPR051209">
    <property type="entry name" value="FAD-bind_Monooxygenase_sf"/>
</dbReference>
<organism evidence="6 7">
    <name type="scientific">Extremus antarcticus</name>
    <dbReference type="NCBI Taxonomy" id="702011"/>
    <lineage>
        <taxon>Eukaryota</taxon>
        <taxon>Fungi</taxon>
        <taxon>Dikarya</taxon>
        <taxon>Ascomycota</taxon>
        <taxon>Pezizomycotina</taxon>
        <taxon>Dothideomycetes</taxon>
        <taxon>Dothideomycetidae</taxon>
        <taxon>Mycosphaerellales</taxon>
        <taxon>Extremaceae</taxon>
        <taxon>Extremus</taxon>
    </lineage>
</organism>
<dbReference type="Gene3D" id="3.50.50.60">
    <property type="entry name" value="FAD/NAD(P)-binding domain"/>
    <property type="match status" value="2"/>
</dbReference>
<keyword evidence="2" id="KW-0285">Flavoprotein</keyword>